<dbReference type="Proteomes" id="UP000006465">
    <property type="component" value="Chromosome"/>
</dbReference>
<proteinExistence type="predicted"/>
<organism evidence="2 3">
    <name type="scientific">Corynebacterium pseudotuberculosis 258</name>
    <dbReference type="NCBI Taxonomy" id="1168865"/>
    <lineage>
        <taxon>Bacteria</taxon>
        <taxon>Bacillati</taxon>
        <taxon>Actinomycetota</taxon>
        <taxon>Actinomycetes</taxon>
        <taxon>Mycobacteriales</taxon>
        <taxon>Corynebacteriaceae</taxon>
        <taxon>Corynebacterium</taxon>
    </lineage>
</organism>
<accession>A0AAX1FKC8</accession>
<keyword evidence="1" id="KW-0472">Membrane</keyword>
<evidence type="ECO:0000313" key="3">
    <source>
        <dbReference type="Proteomes" id="UP000006465"/>
    </source>
</evidence>
<evidence type="ECO:0000256" key="1">
    <source>
        <dbReference type="SAM" id="Phobius"/>
    </source>
</evidence>
<sequence>MSSDSFLRPPQRSMMLRWLCYGVLPEDLLGWGREAGPWGVIPWGVIPWGVIPWGVIPWGVIPWSLVRWAAINGKRNPNGI</sequence>
<keyword evidence="1" id="KW-0812">Transmembrane</keyword>
<dbReference type="KEGG" id="coe:CP258_10300"/>
<evidence type="ECO:0000313" key="2">
    <source>
        <dbReference type="EMBL" id="QGW56972.1"/>
    </source>
</evidence>
<name>A0AAX1FKC8_CORPS</name>
<feature type="transmembrane region" description="Helical" evidence="1">
    <location>
        <begin position="45"/>
        <end position="66"/>
    </location>
</feature>
<gene>
    <name evidence="2" type="ORF">CP258_10300</name>
</gene>
<protein>
    <submittedName>
        <fullName evidence="2">Uncharacterized protein</fullName>
    </submittedName>
</protein>
<dbReference type="EMBL" id="CP003540">
    <property type="protein sequence ID" value="QGW56972.1"/>
    <property type="molecule type" value="Genomic_DNA"/>
</dbReference>
<keyword evidence="1" id="KW-1133">Transmembrane helix</keyword>
<reference evidence="2 3" key="1">
    <citation type="journal article" date="2013" name="J. Biotechnol.">
        <title>Genome sequence of Corynebacterium pseudotuberculosis biovar equi strain 258 and prediction of antigenic targets to improve biotechnological vaccine production.</title>
        <authorList>
            <person name="Soares S.C."/>
            <person name="Trost E."/>
            <person name="Ramos R.T."/>
            <person name="Carneiro A.R."/>
            <person name="Santos A.R."/>
            <person name="Pinto A.C."/>
            <person name="Barbosa E."/>
            <person name="Aburjaile F."/>
            <person name="Ali A."/>
            <person name="Diniz C.A."/>
            <person name="Hassan S.S."/>
            <person name="Fiaux K."/>
            <person name="Guimaraes L.C."/>
            <person name="Bakhtiar S.M."/>
            <person name="Pereira U."/>
            <person name="Almeida S.S."/>
            <person name="Abreu V.A."/>
            <person name="Rocha F.S."/>
            <person name="Dorella F.A."/>
            <person name="Miyoshi A."/>
            <person name="Silva A."/>
            <person name="Azevedo V."/>
            <person name="Tauch A."/>
        </authorList>
    </citation>
    <scope>NUCLEOTIDE SEQUENCE [LARGE SCALE GENOMIC DNA]</scope>
    <source>
        <strain evidence="2 3">258</strain>
    </source>
</reference>
<dbReference type="RefSeq" id="WP_161571202.1">
    <property type="nucleotide sequence ID" value="NC_017945.3"/>
</dbReference>
<dbReference type="AlphaFoldDB" id="A0AAX1FKC8"/>